<accession>A0A2A6BMQ9</accession>
<evidence type="ECO:0000313" key="2">
    <source>
        <dbReference type="EnsemblMetazoa" id="PPA35998.1"/>
    </source>
</evidence>
<feature type="compositionally biased region" description="Basic and acidic residues" evidence="1">
    <location>
        <begin position="1"/>
        <end position="15"/>
    </location>
</feature>
<evidence type="ECO:0000313" key="3">
    <source>
        <dbReference type="Proteomes" id="UP000005239"/>
    </source>
</evidence>
<gene>
    <name evidence="2" type="primary">WBGene00274367</name>
</gene>
<dbReference type="Proteomes" id="UP000005239">
    <property type="component" value="Unassembled WGS sequence"/>
</dbReference>
<feature type="region of interest" description="Disordered" evidence="1">
    <location>
        <begin position="1"/>
        <end position="22"/>
    </location>
</feature>
<evidence type="ECO:0000256" key="1">
    <source>
        <dbReference type="SAM" id="MobiDB-lite"/>
    </source>
</evidence>
<dbReference type="OrthoDB" id="10252102at2759"/>
<sequence length="150" mass="17095">QERKRKVEKEPHPMNEMDENEERSVTFATRQQLLNAYVPAASSPQLAYKVPFHSPILTAFGHECDRLPTVPRRTPLMRERPGATAGTLLFQVLESACRALKGDGTRRFGMVVDKFNELFVSIKLSMNPFYAADSPIQSKSRPEKHPLRQE</sequence>
<reference evidence="3" key="1">
    <citation type="journal article" date="2008" name="Nat. Genet.">
        <title>The Pristionchus pacificus genome provides a unique perspective on nematode lifestyle and parasitism.</title>
        <authorList>
            <person name="Dieterich C."/>
            <person name="Clifton S.W."/>
            <person name="Schuster L.N."/>
            <person name="Chinwalla A."/>
            <person name="Delehaunty K."/>
            <person name="Dinkelacker I."/>
            <person name="Fulton L."/>
            <person name="Fulton R."/>
            <person name="Godfrey J."/>
            <person name="Minx P."/>
            <person name="Mitreva M."/>
            <person name="Roeseler W."/>
            <person name="Tian H."/>
            <person name="Witte H."/>
            <person name="Yang S.P."/>
            <person name="Wilson R.K."/>
            <person name="Sommer R.J."/>
        </authorList>
    </citation>
    <scope>NUCLEOTIDE SEQUENCE [LARGE SCALE GENOMIC DNA]</scope>
    <source>
        <strain evidence="3">PS312</strain>
    </source>
</reference>
<dbReference type="EnsemblMetazoa" id="PPA35998.1">
    <property type="protein sequence ID" value="PPA35998.1"/>
    <property type="gene ID" value="WBGene00274367"/>
</dbReference>
<reference evidence="2" key="2">
    <citation type="submission" date="2022-06" db="UniProtKB">
        <authorList>
            <consortium name="EnsemblMetazoa"/>
        </authorList>
    </citation>
    <scope>IDENTIFICATION</scope>
    <source>
        <strain evidence="2">PS312</strain>
    </source>
</reference>
<proteinExistence type="predicted"/>
<name>A0A2A6BMQ9_PRIPA</name>
<protein>
    <submittedName>
        <fullName evidence="2">Uncharacterized protein</fullName>
    </submittedName>
</protein>
<keyword evidence="3" id="KW-1185">Reference proteome</keyword>
<organism evidence="2 3">
    <name type="scientific">Pristionchus pacificus</name>
    <name type="common">Parasitic nematode worm</name>
    <dbReference type="NCBI Taxonomy" id="54126"/>
    <lineage>
        <taxon>Eukaryota</taxon>
        <taxon>Metazoa</taxon>
        <taxon>Ecdysozoa</taxon>
        <taxon>Nematoda</taxon>
        <taxon>Chromadorea</taxon>
        <taxon>Rhabditida</taxon>
        <taxon>Rhabditina</taxon>
        <taxon>Diplogasteromorpha</taxon>
        <taxon>Diplogasteroidea</taxon>
        <taxon>Neodiplogasteridae</taxon>
        <taxon>Pristionchus</taxon>
    </lineage>
</organism>
<accession>A0A8R1YQJ7</accession>
<dbReference type="AlphaFoldDB" id="A0A2A6BMQ9"/>